<dbReference type="PANTHER" id="PTHR11012:SF30">
    <property type="entry name" value="PROTEIN KINASE-LIKE DOMAIN-CONTAINING"/>
    <property type="match status" value="1"/>
</dbReference>
<dbReference type="InterPro" id="IPR004119">
    <property type="entry name" value="EcKL"/>
</dbReference>
<evidence type="ECO:0000259" key="1">
    <source>
        <dbReference type="SMART" id="SM00587"/>
    </source>
</evidence>
<dbReference type="PANTHER" id="PTHR11012">
    <property type="entry name" value="PROTEIN KINASE-LIKE DOMAIN-CONTAINING"/>
    <property type="match status" value="1"/>
</dbReference>
<proteinExistence type="predicted"/>
<dbReference type="Pfam" id="PF02958">
    <property type="entry name" value="EcKL"/>
    <property type="match status" value="1"/>
</dbReference>
<dbReference type="InterPro" id="IPR011009">
    <property type="entry name" value="Kinase-like_dom_sf"/>
</dbReference>
<name>A0ABD0SVG4_LOXSC</name>
<dbReference type="Proteomes" id="UP001549921">
    <property type="component" value="Unassembled WGS sequence"/>
</dbReference>
<comment type="caution">
    <text evidence="2">The sequence shown here is derived from an EMBL/GenBank/DDBJ whole genome shotgun (WGS) entry which is preliminary data.</text>
</comment>
<dbReference type="Gene3D" id="3.90.1200.10">
    <property type="match status" value="1"/>
</dbReference>
<dbReference type="EMBL" id="JBEDNZ010000014">
    <property type="protein sequence ID" value="KAL0829685.1"/>
    <property type="molecule type" value="Genomic_DNA"/>
</dbReference>
<accession>A0ABD0SVG4</accession>
<organism evidence="2 3">
    <name type="scientific">Loxostege sticticalis</name>
    <name type="common">Beet webworm moth</name>
    <dbReference type="NCBI Taxonomy" id="481309"/>
    <lineage>
        <taxon>Eukaryota</taxon>
        <taxon>Metazoa</taxon>
        <taxon>Ecdysozoa</taxon>
        <taxon>Arthropoda</taxon>
        <taxon>Hexapoda</taxon>
        <taxon>Insecta</taxon>
        <taxon>Pterygota</taxon>
        <taxon>Neoptera</taxon>
        <taxon>Endopterygota</taxon>
        <taxon>Lepidoptera</taxon>
        <taxon>Glossata</taxon>
        <taxon>Ditrysia</taxon>
        <taxon>Pyraloidea</taxon>
        <taxon>Crambidae</taxon>
        <taxon>Pyraustinae</taxon>
        <taxon>Loxostege</taxon>
    </lineage>
</organism>
<sequence>MASLQFEGDTSGLSEKQEQFIREVIEKQGFKDNKVLFEPVGKAGDNMIANMKRLTIATNGKEDIKMIAKIAPKHEPARTFMNASLLFNNERIMYEEVLPKFISLQASVDVPANERFMFAKCYGCLLEAPNEVIVLEDLKQKDYVMFDKLVPLGDDTVKATVKNFSILHSLSYALKHLEPETFENFKSSLFDIFSIMETTDIFRDMVTLTEMNTLEVLEDENHKKIIQSIIPQWLPIYKKLQKGVNSDKHLVIQHGDAWTNNILFKLEDGKIVSTMMIDYQLSKAANPVCDLLYMIFNCTDHITRSKHYHEWINYYHDELDKSLSNFGLKASLIYPKDQLDADLKRYSKQFFCNSVLFYSMLSRNEEEAALVKDTMKTDDILAMKSTMTMGNMSKDTIDGFRSKVVDLIDSYRELGYLA</sequence>
<protein>
    <recommendedName>
        <fullName evidence="1">CHK kinase-like domain-containing protein</fullName>
    </recommendedName>
</protein>
<dbReference type="AlphaFoldDB" id="A0ABD0SVG4"/>
<gene>
    <name evidence="2" type="ORF">ABMA28_003190</name>
</gene>
<reference evidence="2 3" key="1">
    <citation type="submission" date="2024-06" db="EMBL/GenBank/DDBJ databases">
        <title>A chromosome-level genome assembly of beet webworm, Loxostege sticticalis.</title>
        <authorList>
            <person name="Zhang Y."/>
        </authorList>
    </citation>
    <scope>NUCLEOTIDE SEQUENCE [LARGE SCALE GENOMIC DNA]</scope>
    <source>
        <strain evidence="2">AQ028</strain>
        <tissue evidence="2">Male pupae</tissue>
    </source>
</reference>
<dbReference type="InterPro" id="IPR015897">
    <property type="entry name" value="CHK_kinase-like"/>
</dbReference>
<feature type="domain" description="CHK kinase-like" evidence="1">
    <location>
        <begin position="133"/>
        <end position="325"/>
    </location>
</feature>
<evidence type="ECO:0000313" key="3">
    <source>
        <dbReference type="Proteomes" id="UP001549921"/>
    </source>
</evidence>
<dbReference type="SMART" id="SM00587">
    <property type="entry name" value="CHK"/>
    <property type="match status" value="1"/>
</dbReference>
<dbReference type="SUPFAM" id="SSF56112">
    <property type="entry name" value="Protein kinase-like (PK-like)"/>
    <property type="match status" value="1"/>
</dbReference>
<evidence type="ECO:0000313" key="2">
    <source>
        <dbReference type="EMBL" id="KAL0829685.1"/>
    </source>
</evidence>